<gene>
    <name evidence="3" type="ORF">NPX13_g4475</name>
</gene>
<dbReference type="PANTHER" id="PTHR37049:SF4">
    <property type="entry name" value="RHODANESE DOMAIN-CONTAINING PROTEIN"/>
    <property type="match status" value="1"/>
</dbReference>
<organism evidence="3 4">
    <name type="scientific">Xylaria arbuscula</name>
    <dbReference type="NCBI Taxonomy" id="114810"/>
    <lineage>
        <taxon>Eukaryota</taxon>
        <taxon>Fungi</taxon>
        <taxon>Dikarya</taxon>
        <taxon>Ascomycota</taxon>
        <taxon>Pezizomycotina</taxon>
        <taxon>Sordariomycetes</taxon>
        <taxon>Xylariomycetidae</taxon>
        <taxon>Xylariales</taxon>
        <taxon>Xylariaceae</taxon>
        <taxon>Xylaria</taxon>
    </lineage>
</organism>
<dbReference type="Pfam" id="PF23658">
    <property type="entry name" value="PDZ_CPAF_rel"/>
    <property type="match status" value="1"/>
</dbReference>
<dbReference type="AlphaFoldDB" id="A0A9W8NFF0"/>
<evidence type="ECO:0000313" key="3">
    <source>
        <dbReference type="EMBL" id="KAJ3574122.1"/>
    </source>
</evidence>
<comment type="caution">
    <text evidence="3">The sequence shown here is derived from an EMBL/GenBank/DDBJ whole genome shotgun (WGS) entry which is preliminary data.</text>
</comment>
<evidence type="ECO:0000313" key="4">
    <source>
        <dbReference type="Proteomes" id="UP001148614"/>
    </source>
</evidence>
<evidence type="ECO:0000259" key="2">
    <source>
        <dbReference type="Pfam" id="PF23658"/>
    </source>
</evidence>
<accession>A0A9W8NFF0</accession>
<dbReference type="PANTHER" id="PTHR37049">
    <property type="entry name" value="PEPTIDASE S41 FAMILY PROTEIN"/>
    <property type="match status" value="1"/>
</dbReference>
<feature type="domain" description="CPAF-like PDZ" evidence="2">
    <location>
        <begin position="151"/>
        <end position="242"/>
    </location>
</feature>
<protein>
    <recommendedName>
        <fullName evidence="2">CPAF-like PDZ domain-containing protein</fullName>
    </recommendedName>
</protein>
<dbReference type="InterPro" id="IPR052766">
    <property type="entry name" value="S41A_metabolite_peptidase"/>
</dbReference>
<dbReference type="VEuPathDB" id="FungiDB:F4678DRAFT_444664"/>
<evidence type="ECO:0000256" key="1">
    <source>
        <dbReference type="SAM" id="SignalP"/>
    </source>
</evidence>
<feature type="signal peptide" evidence="1">
    <location>
        <begin position="1"/>
        <end position="20"/>
    </location>
</feature>
<feature type="chain" id="PRO_5040765190" description="CPAF-like PDZ domain-containing protein" evidence="1">
    <location>
        <begin position="21"/>
        <end position="279"/>
    </location>
</feature>
<keyword evidence="4" id="KW-1185">Reference proteome</keyword>
<sequence length="279" mass="30544">MKFSAIRAAALAAAVKTVSAQTPTEEPCAVVSSAWAAQIAATATPTVEASVAYECLNSVPIHKEEALRYIASSKPYIEWQSDTIFKKNPPAEYFYPPHDIWGVLDQIEADITADKYANEYAWQQDLYTKLFGPAHDGHFVSYPDVLTNAIEWQRPYALVSISDSPDGATPEIKIYEDVISAPDTASVVAKINGEDAETFLSNWVFAVSGNQDADAAYNSLFYEKAYEAEVSSTGYFHNGGRTRFVSEDPIIGQAKILIPCADTCGLAKPRLSNSRTEHL</sequence>
<dbReference type="EMBL" id="JANPWZ010000634">
    <property type="protein sequence ID" value="KAJ3574122.1"/>
    <property type="molecule type" value="Genomic_DNA"/>
</dbReference>
<proteinExistence type="predicted"/>
<keyword evidence="1" id="KW-0732">Signal</keyword>
<reference evidence="3" key="1">
    <citation type="submission" date="2022-07" db="EMBL/GenBank/DDBJ databases">
        <title>Genome Sequence of Xylaria arbuscula.</title>
        <authorList>
            <person name="Buettner E."/>
        </authorList>
    </citation>
    <scope>NUCLEOTIDE SEQUENCE</scope>
    <source>
        <strain evidence="3">VT107</strain>
    </source>
</reference>
<dbReference type="Proteomes" id="UP001148614">
    <property type="component" value="Unassembled WGS sequence"/>
</dbReference>
<dbReference type="InterPro" id="IPR056186">
    <property type="entry name" value="PDZ_CPAF-rel"/>
</dbReference>
<name>A0A9W8NFF0_9PEZI</name>